<dbReference type="EMBL" id="JAJEQF010000012">
    <property type="protein sequence ID" value="MCC2167354.1"/>
    <property type="molecule type" value="Genomic_DNA"/>
</dbReference>
<dbReference type="Proteomes" id="UP001199355">
    <property type="component" value="Unassembled WGS sequence"/>
</dbReference>
<dbReference type="Gene3D" id="3.30.390.50">
    <property type="entry name" value="CO dehydrogenase flavoprotein, C-terminal domain"/>
    <property type="match status" value="1"/>
</dbReference>
<evidence type="ECO:0000313" key="5">
    <source>
        <dbReference type="Proteomes" id="UP001199355"/>
    </source>
</evidence>
<keyword evidence="1" id="KW-0285">Flavoprotein</keyword>
<dbReference type="InterPro" id="IPR005107">
    <property type="entry name" value="CO_DH_flav_C"/>
</dbReference>
<dbReference type="AlphaFoldDB" id="A0AAE3ATB7"/>
<dbReference type="PANTHER" id="PTHR42659">
    <property type="entry name" value="XANTHINE DEHYDROGENASE SUBUNIT C-RELATED"/>
    <property type="match status" value="1"/>
</dbReference>
<dbReference type="GO" id="GO:0016491">
    <property type="term" value="F:oxidoreductase activity"/>
    <property type="evidence" value="ECO:0007669"/>
    <property type="project" value="UniProtKB-KW"/>
</dbReference>
<evidence type="ECO:0000259" key="3">
    <source>
        <dbReference type="PROSITE" id="PS51387"/>
    </source>
</evidence>
<dbReference type="Pfam" id="PF00941">
    <property type="entry name" value="FAD_binding_5"/>
    <property type="match status" value="1"/>
</dbReference>
<dbReference type="SUPFAM" id="SSF55447">
    <property type="entry name" value="CO dehydrogenase flavoprotein C-terminal domain-like"/>
    <property type="match status" value="1"/>
</dbReference>
<dbReference type="RefSeq" id="WP_308728064.1">
    <property type="nucleotide sequence ID" value="NZ_JAJEQF010000012.1"/>
</dbReference>
<keyword evidence="2" id="KW-0560">Oxidoreductase</keyword>
<organism evidence="4 5">
    <name type="scientific">Gallintestinimicrobium propionicum</name>
    <dbReference type="NCBI Taxonomy" id="2981770"/>
    <lineage>
        <taxon>Bacteria</taxon>
        <taxon>Bacillati</taxon>
        <taxon>Bacillota</taxon>
        <taxon>Clostridia</taxon>
        <taxon>Lachnospirales</taxon>
        <taxon>Lachnospiraceae</taxon>
        <taxon>Gallintestinimicrobium</taxon>
    </lineage>
</organism>
<dbReference type="InterPro" id="IPR016166">
    <property type="entry name" value="FAD-bd_PCMH"/>
</dbReference>
<evidence type="ECO:0000256" key="2">
    <source>
        <dbReference type="ARBA" id="ARBA00023002"/>
    </source>
</evidence>
<evidence type="ECO:0000313" key="4">
    <source>
        <dbReference type="EMBL" id="MCC2167354.1"/>
    </source>
</evidence>
<proteinExistence type="predicted"/>
<dbReference type="SUPFAM" id="SSF56176">
    <property type="entry name" value="FAD-binding/transporter-associated domain-like"/>
    <property type="match status" value="1"/>
</dbReference>
<accession>A0AAE3ATB7</accession>
<dbReference type="InterPro" id="IPR036683">
    <property type="entry name" value="CO_DH_flav_C_dom_sf"/>
</dbReference>
<dbReference type="InterPro" id="IPR051312">
    <property type="entry name" value="Diverse_Substr_Oxidored"/>
</dbReference>
<dbReference type="PROSITE" id="PS51387">
    <property type="entry name" value="FAD_PCMH"/>
    <property type="match status" value="1"/>
</dbReference>
<feature type="domain" description="FAD-binding PCMH-type" evidence="3">
    <location>
        <begin position="1"/>
        <end position="162"/>
    </location>
</feature>
<protein>
    <submittedName>
        <fullName evidence="4">FAD binding domain-containing protein</fullName>
    </submittedName>
</protein>
<dbReference type="InterPro" id="IPR036318">
    <property type="entry name" value="FAD-bd_PCMH-like_sf"/>
</dbReference>
<dbReference type="SMART" id="SM01092">
    <property type="entry name" value="CO_deh_flav_C"/>
    <property type="match status" value="1"/>
</dbReference>
<dbReference type="InterPro" id="IPR002346">
    <property type="entry name" value="Mopterin_DH_FAD-bd"/>
</dbReference>
<dbReference type="Gene3D" id="3.30.465.10">
    <property type="match status" value="1"/>
</dbReference>
<comment type="caution">
    <text evidence="4">The sequence shown here is derived from an EMBL/GenBank/DDBJ whole genome shotgun (WGS) entry which is preliminary data.</text>
</comment>
<gene>
    <name evidence="4" type="ORF">LKD45_06535</name>
</gene>
<dbReference type="PANTHER" id="PTHR42659:SF9">
    <property type="entry name" value="XANTHINE DEHYDROGENASE FAD-BINDING SUBUNIT XDHB-RELATED"/>
    <property type="match status" value="1"/>
</dbReference>
<dbReference type="GO" id="GO:0071949">
    <property type="term" value="F:FAD binding"/>
    <property type="evidence" value="ECO:0007669"/>
    <property type="project" value="InterPro"/>
</dbReference>
<name>A0AAE3ATB7_9FIRM</name>
<sequence length="262" mass="28862">MVTIQNYVRAKSLEEAYELNQKKGNCILGGMLWTKMQNRMIQTAIDLCDLGLNEIEETEEEFSIGAMVSLRQLETDAGLNAYTQGAVRDAVKDIVGVQFRNLATVGGSIWGRFGFSDVLTVFLAMDTEVELFQGGRIPLKDFAEKKQDRDILVRLIVKKTAGRFAYAAVRNQSTDFPVIACAASCVGGEYRLAVGARPHRAVLLCDEEKFLSGGVKEESVKAFANWAKAQIPTGNNHRAGAAYRTRLIGVLSQRLFCKIGEA</sequence>
<reference evidence="4 5" key="1">
    <citation type="submission" date="2021-10" db="EMBL/GenBank/DDBJ databases">
        <title>Anaerobic single-cell dispensing facilitates the cultivation of human gut bacteria.</title>
        <authorList>
            <person name="Afrizal A."/>
        </authorList>
    </citation>
    <scope>NUCLEOTIDE SEQUENCE [LARGE SCALE GENOMIC DNA]</scope>
    <source>
        <strain evidence="4 5">CLA-AA-H244</strain>
    </source>
</reference>
<evidence type="ECO:0000256" key="1">
    <source>
        <dbReference type="ARBA" id="ARBA00022630"/>
    </source>
</evidence>
<keyword evidence="5" id="KW-1185">Reference proteome</keyword>
<dbReference type="InterPro" id="IPR016169">
    <property type="entry name" value="FAD-bd_PCMH_sub2"/>
</dbReference>